<accession>A0A6A3QF60</accession>
<dbReference type="EMBL" id="QXFW01012817">
    <property type="protein sequence ID" value="KAE8950735.1"/>
    <property type="molecule type" value="Genomic_DNA"/>
</dbReference>
<gene>
    <name evidence="3" type="ORF">PF004_g32303</name>
    <name evidence="2" type="ORF">PF006_g28554</name>
    <name evidence="1" type="ORF">PF011_g33157</name>
</gene>
<dbReference type="EMBL" id="QXGC01009855">
    <property type="protein sequence ID" value="KAE9157231.1"/>
    <property type="molecule type" value="Genomic_DNA"/>
</dbReference>
<name>A0A6A3QF60_9STRA</name>
<evidence type="ECO:0000313" key="4">
    <source>
        <dbReference type="Proteomes" id="UP000440732"/>
    </source>
</evidence>
<feature type="non-terminal residue" evidence="2">
    <location>
        <position position="1"/>
    </location>
</feature>
<evidence type="ECO:0000313" key="3">
    <source>
        <dbReference type="EMBL" id="KAE9157231.1"/>
    </source>
</evidence>
<proteinExistence type="predicted"/>
<sequence length="44" mass="4744">DGPSLLGDRVHLLGDLGLRFCSCSSVEDLLPTLVNNIFEEKSLA</sequence>
<evidence type="ECO:0000313" key="6">
    <source>
        <dbReference type="Proteomes" id="UP000476176"/>
    </source>
</evidence>
<evidence type="ECO:0000313" key="2">
    <source>
        <dbReference type="EMBL" id="KAE9074393.1"/>
    </source>
</evidence>
<organism evidence="2 4">
    <name type="scientific">Phytophthora fragariae</name>
    <dbReference type="NCBI Taxonomy" id="53985"/>
    <lineage>
        <taxon>Eukaryota</taxon>
        <taxon>Sar</taxon>
        <taxon>Stramenopiles</taxon>
        <taxon>Oomycota</taxon>
        <taxon>Peronosporomycetes</taxon>
        <taxon>Peronosporales</taxon>
        <taxon>Peronosporaceae</taxon>
        <taxon>Phytophthora</taxon>
    </lineage>
</organism>
<reference evidence="2 4" key="1">
    <citation type="submission" date="2018-08" db="EMBL/GenBank/DDBJ databases">
        <title>Genomic investigation of the strawberry pathogen Phytophthora fragariae indicates pathogenicity is determined by transcriptional variation in three key races.</title>
        <authorList>
            <person name="Adams T.M."/>
            <person name="Armitage A.D."/>
            <person name="Sobczyk M.K."/>
            <person name="Bates H.J."/>
            <person name="Dunwell J.M."/>
            <person name="Nellist C.F."/>
            <person name="Harrison R.J."/>
        </authorList>
    </citation>
    <scope>NUCLEOTIDE SEQUENCE [LARGE SCALE GENOMIC DNA]</scope>
    <source>
        <strain evidence="3 6">BC-23</strain>
        <strain evidence="2 4">NOV-5</strain>
        <strain evidence="1 5">SCRP245</strain>
    </source>
</reference>
<dbReference type="Proteomes" id="UP000476176">
    <property type="component" value="Unassembled WGS sequence"/>
</dbReference>
<protein>
    <submittedName>
        <fullName evidence="2">Uncharacterized protein</fullName>
    </submittedName>
</protein>
<comment type="caution">
    <text evidence="2">The sequence shown here is derived from an EMBL/GenBank/DDBJ whole genome shotgun (WGS) entry which is preliminary data.</text>
</comment>
<dbReference type="Proteomes" id="UP000440732">
    <property type="component" value="Unassembled WGS sequence"/>
</dbReference>
<evidence type="ECO:0000313" key="1">
    <source>
        <dbReference type="EMBL" id="KAE8950735.1"/>
    </source>
</evidence>
<evidence type="ECO:0000313" key="5">
    <source>
        <dbReference type="Proteomes" id="UP000460718"/>
    </source>
</evidence>
<dbReference type="EMBL" id="QXGA01004326">
    <property type="protein sequence ID" value="KAE9074393.1"/>
    <property type="molecule type" value="Genomic_DNA"/>
</dbReference>
<dbReference type="AlphaFoldDB" id="A0A6A3QF60"/>
<dbReference type="Proteomes" id="UP000460718">
    <property type="component" value="Unassembled WGS sequence"/>
</dbReference>